<evidence type="ECO:0000313" key="2">
    <source>
        <dbReference type="Proteomes" id="UP000178127"/>
    </source>
</evidence>
<organism evidence="1 2">
    <name type="scientific">candidate division WWE3 bacterium RIFCSPHIGHO2_02_FULL_38_14</name>
    <dbReference type="NCBI Taxonomy" id="1802620"/>
    <lineage>
        <taxon>Bacteria</taxon>
        <taxon>Katanobacteria</taxon>
    </lineage>
</organism>
<sequence length="71" mass="8090">MSKKDKIDLQKSPVCCIYTDENGISCNYPSTRILNLEGKESRFCEFHYNIILMQMAVSKTIYLPAVSSILP</sequence>
<proteinExistence type="predicted"/>
<accession>A0A1F4V8I3</accession>
<name>A0A1F4V8I3_UNCKA</name>
<comment type="caution">
    <text evidence="1">The sequence shown here is derived from an EMBL/GenBank/DDBJ whole genome shotgun (WGS) entry which is preliminary data.</text>
</comment>
<dbReference type="AlphaFoldDB" id="A0A1F4V8I3"/>
<dbReference type="EMBL" id="MEVD01000014">
    <property type="protein sequence ID" value="OGC53454.1"/>
    <property type="molecule type" value="Genomic_DNA"/>
</dbReference>
<dbReference type="STRING" id="1802620.A3D91_00275"/>
<dbReference type="Proteomes" id="UP000178127">
    <property type="component" value="Unassembled WGS sequence"/>
</dbReference>
<evidence type="ECO:0000313" key="1">
    <source>
        <dbReference type="EMBL" id="OGC53454.1"/>
    </source>
</evidence>
<gene>
    <name evidence="1" type="ORF">A3D91_00275</name>
</gene>
<protein>
    <submittedName>
        <fullName evidence="1">Uncharacterized protein</fullName>
    </submittedName>
</protein>
<reference evidence="1 2" key="1">
    <citation type="journal article" date="2016" name="Nat. Commun.">
        <title>Thousands of microbial genomes shed light on interconnected biogeochemical processes in an aquifer system.</title>
        <authorList>
            <person name="Anantharaman K."/>
            <person name="Brown C.T."/>
            <person name="Hug L.A."/>
            <person name="Sharon I."/>
            <person name="Castelle C.J."/>
            <person name="Probst A.J."/>
            <person name="Thomas B.C."/>
            <person name="Singh A."/>
            <person name="Wilkins M.J."/>
            <person name="Karaoz U."/>
            <person name="Brodie E.L."/>
            <person name="Williams K.H."/>
            <person name="Hubbard S.S."/>
            <person name="Banfield J.F."/>
        </authorList>
    </citation>
    <scope>NUCLEOTIDE SEQUENCE [LARGE SCALE GENOMIC DNA]</scope>
</reference>